<organism evidence="1 2">
    <name type="scientific">Spiroplasma syrphidicola EA-1</name>
    <dbReference type="NCBI Taxonomy" id="1276229"/>
    <lineage>
        <taxon>Bacteria</taxon>
        <taxon>Bacillati</taxon>
        <taxon>Mycoplasmatota</taxon>
        <taxon>Mollicutes</taxon>
        <taxon>Entomoplasmatales</taxon>
        <taxon>Spiroplasmataceae</taxon>
        <taxon>Spiroplasma</taxon>
    </lineage>
</organism>
<reference evidence="1 2" key="1">
    <citation type="journal article" date="2013" name="Genome Biol. Evol.">
        <title>Complete genomes of two dipteran-associated spiroplasmas provided insights into the origin, dynamics, and impacts of viral invasion in spiroplasma.</title>
        <authorList>
            <person name="Ku C."/>
            <person name="Lo W.S."/>
            <person name="Chen L.L."/>
            <person name="Kuo C.H."/>
        </authorList>
    </citation>
    <scope>NUCLEOTIDE SEQUENCE [LARGE SCALE GENOMIC DNA]</scope>
    <source>
        <strain evidence="1">EA-1</strain>
    </source>
</reference>
<dbReference type="OrthoDB" id="9820215at2"/>
<dbReference type="Proteomes" id="UP000013963">
    <property type="component" value="Chromosome"/>
</dbReference>
<name>R4UEX2_9MOLU</name>
<evidence type="ECO:0000313" key="2">
    <source>
        <dbReference type="Proteomes" id="UP000013963"/>
    </source>
</evidence>
<sequence length="359" mass="41134">MKKLLSLLGVVSLVGTSVTPVIGCGAKPVSQETIHDKIKKSLQHQIVFDDDWIIDYDQSEENIEYFINSNLDYKWTFFNKLITDLVMKQLIKDIPTLLDVYPDFSLSATISFENKISDLRETIKNGEAANIIYDVAYNLNQLQNIALSEIQAANPVQPPVTSGVLSYYNGSLFGQYKILGSKLQNQILFKNDNFISDNQRRLNYLTEILNHSSAIISNNGSYRKFLFMPDFAMRIGFEKDNFPNHDLVEQIYNDNNIFYDKLNIIKSNIMNKFLKNNSILDIKMFMPTVFDDVQFEISLDKAILATDLKNNSELKYVYGSQYYDNGILILNVKTRLKYQGISANSTIDEKIAFGVIYED</sequence>
<evidence type="ECO:0008006" key="3">
    <source>
        <dbReference type="Google" id="ProtNLM"/>
    </source>
</evidence>
<dbReference type="STRING" id="1276229.SSYRP_v1c08900"/>
<dbReference type="AlphaFoldDB" id="R4UEX2"/>
<dbReference type="RefSeq" id="WP_016341119.1">
    <property type="nucleotide sequence ID" value="NC_021284.1"/>
</dbReference>
<evidence type="ECO:0000313" key="1">
    <source>
        <dbReference type="EMBL" id="AGM26479.1"/>
    </source>
</evidence>
<proteinExistence type="predicted"/>
<dbReference type="KEGG" id="ssyr:SSYRP_v1c08900"/>
<gene>
    <name evidence="1" type="ORF">SSYRP_v1c08900</name>
</gene>
<dbReference type="NCBIfam" id="NF038029">
    <property type="entry name" value="LP_plasma"/>
    <property type="match status" value="1"/>
</dbReference>
<keyword evidence="2" id="KW-1185">Reference proteome</keyword>
<dbReference type="HOGENOM" id="CLU_773643_0_0_14"/>
<dbReference type="EMBL" id="CP005078">
    <property type="protein sequence ID" value="AGM26479.1"/>
    <property type="molecule type" value="Genomic_DNA"/>
</dbReference>
<dbReference type="PATRIC" id="fig|1276229.3.peg.885"/>
<protein>
    <recommendedName>
        <fullName evidence="3">Lipoprotein</fullName>
    </recommendedName>
</protein>
<dbReference type="InterPro" id="IPR054816">
    <property type="entry name" value="Lipoprotein_mollicutes-type_CS"/>
</dbReference>
<accession>R4UEX2</accession>